<accession>A0A074ZYF6</accession>
<feature type="non-terminal residue" evidence="1">
    <location>
        <position position="33"/>
    </location>
</feature>
<feature type="non-terminal residue" evidence="1">
    <location>
        <position position="1"/>
    </location>
</feature>
<organism evidence="1 2">
    <name type="scientific">Opisthorchis viverrini</name>
    <name type="common">Southeast Asian liver fluke</name>
    <dbReference type="NCBI Taxonomy" id="6198"/>
    <lineage>
        <taxon>Eukaryota</taxon>
        <taxon>Metazoa</taxon>
        <taxon>Spiralia</taxon>
        <taxon>Lophotrochozoa</taxon>
        <taxon>Platyhelminthes</taxon>
        <taxon>Trematoda</taxon>
        <taxon>Digenea</taxon>
        <taxon>Opisthorchiida</taxon>
        <taxon>Opisthorchiata</taxon>
        <taxon>Opisthorchiidae</taxon>
        <taxon>Opisthorchis</taxon>
    </lineage>
</organism>
<name>A0A074ZYF6_OPIVI</name>
<evidence type="ECO:0000313" key="1">
    <source>
        <dbReference type="EMBL" id="KER32498.1"/>
    </source>
</evidence>
<dbReference type="EMBL" id="KL596633">
    <property type="protein sequence ID" value="KER32498.1"/>
    <property type="molecule type" value="Genomic_DNA"/>
</dbReference>
<dbReference type="OrthoDB" id="10250268at2759"/>
<dbReference type="KEGG" id="ovi:T265_12783"/>
<keyword evidence="2" id="KW-1185">Reference proteome</keyword>
<dbReference type="RefSeq" id="XP_009163747.1">
    <property type="nucleotide sequence ID" value="XM_009165483.1"/>
</dbReference>
<proteinExistence type="predicted"/>
<dbReference type="GeneID" id="20326951"/>
<dbReference type="AlphaFoldDB" id="A0A074ZYF6"/>
<dbReference type="Proteomes" id="UP000054324">
    <property type="component" value="Unassembled WGS sequence"/>
</dbReference>
<gene>
    <name evidence="1" type="ORF">T265_12783</name>
</gene>
<evidence type="ECO:0000313" key="2">
    <source>
        <dbReference type="Proteomes" id="UP000054324"/>
    </source>
</evidence>
<protein>
    <submittedName>
        <fullName evidence="1">Uncharacterized protein</fullName>
    </submittedName>
</protein>
<sequence length="33" mass="3837">CYARYEYGKEAGVSLVQNTAEEVIEKFKELNRV</sequence>
<reference evidence="1 2" key="1">
    <citation type="submission" date="2013-11" db="EMBL/GenBank/DDBJ databases">
        <title>Opisthorchis viverrini - life in the bile duct.</title>
        <authorList>
            <person name="Young N.D."/>
            <person name="Nagarajan N."/>
            <person name="Lin S.J."/>
            <person name="Korhonen P.K."/>
            <person name="Jex A.R."/>
            <person name="Hall R.S."/>
            <person name="Safavi-Hemami H."/>
            <person name="Kaewkong W."/>
            <person name="Bertrand D."/>
            <person name="Gao S."/>
            <person name="Seet Q."/>
            <person name="Wongkham S."/>
            <person name="Teh B.T."/>
            <person name="Wongkham C."/>
            <person name="Intapan P.M."/>
            <person name="Maleewong W."/>
            <person name="Yang X."/>
            <person name="Hu M."/>
            <person name="Wang Z."/>
            <person name="Hofmann A."/>
            <person name="Sternberg P.W."/>
            <person name="Tan P."/>
            <person name="Wang J."/>
            <person name="Gasser R.B."/>
        </authorList>
    </citation>
    <scope>NUCLEOTIDE SEQUENCE [LARGE SCALE GENOMIC DNA]</scope>
</reference>
<dbReference type="CTD" id="20326951"/>